<keyword evidence="1" id="KW-0233">DNA recombination</keyword>
<organism evidence="2 3">
    <name type="scientific">Mytilus edulis</name>
    <name type="common">Blue mussel</name>
    <dbReference type="NCBI Taxonomy" id="6550"/>
    <lineage>
        <taxon>Eukaryota</taxon>
        <taxon>Metazoa</taxon>
        <taxon>Spiralia</taxon>
        <taxon>Lophotrochozoa</taxon>
        <taxon>Mollusca</taxon>
        <taxon>Bivalvia</taxon>
        <taxon>Autobranchia</taxon>
        <taxon>Pteriomorphia</taxon>
        <taxon>Mytilida</taxon>
        <taxon>Mytiloidea</taxon>
        <taxon>Mytilidae</taxon>
        <taxon>Mytilinae</taxon>
        <taxon>Mytilus</taxon>
    </lineage>
</organism>
<reference evidence="2" key="1">
    <citation type="submission" date="2021-03" db="EMBL/GenBank/DDBJ databases">
        <authorList>
            <person name="Bekaert M."/>
        </authorList>
    </citation>
    <scope>NUCLEOTIDE SEQUENCE</scope>
</reference>
<dbReference type="PANTHER" id="PTHR21446:SF6">
    <property type="entry name" value="MITOCHONDRIAL ANTIVIRAL-SIGNALING PROTEIN"/>
    <property type="match status" value="1"/>
</dbReference>
<gene>
    <name evidence="2" type="ORF">MEDL_35590</name>
</gene>
<dbReference type="InterPro" id="IPR052787">
    <property type="entry name" value="MAVS"/>
</dbReference>
<dbReference type="GO" id="GO:0003677">
    <property type="term" value="F:DNA binding"/>
    <property type="evidence" value="ECO:0007669"/>
    <property type="project" value="InterPro"/>
</dbReference>
<protein>
    <recommendedName>
        <fullName evidence="4">Tyr recombinase domain-containing protein</fullName>
    </recommendedName>
</protein>
<dbReference type="EMBL" id="CAJPWZ010001736">
    <property type="protein sequence ID" value="CAG2222238.1"/>
    <property type="molecule type" value="Genomic_DNA"/>
</dbReference>
<evidence type="ECO:0008006" key="4">
    <source>
        <dbReference type="Google" id="ProtNLM"/>
    </source>
</evidence>
<keyword evidence="3" id="KW-1185">Reference proteome</keyword>
<comment type="caution">
    <text evidence="2">The sequence shown here is derived from an EMBL/GenBank/DDBJ whole genome shotgun (WGS) entry which is preliminary data.</text>
</comment>
<name>A0A8S3SKJ5_MYTED</name>
<dbReference type="SUPFAM" id="SSF56349">
    <property type="entry name" value="DNA breaking-rejoining enzymes"/>
    <property type="match status" value="1"/>
</dbReference>
<dbReference type="Proteomes" id="UP000683360">
    <property type="component" value="Unassembled WGS sequence"/>
</dbReference>
<dbReference type="OrthoDB" id="6088477at2759"/>
<dbReference type="GO" id="GO:0015074">
    <property type="term" value="P:DNA integration"/>
    <property type="evidence" value="ECO:0007669"/>
    <property type="project" value="InterPro"/>
</dbReference>
<dbReference type="AlphaFoldDB" id="A0A8S3SKJ5"/>
<accession>A0A8S3SKJ5</accession>
<evidence type="ECO:0000256" key="1">
    <source>
        <dbReference type="ARBA" id="ARBA00023172"/>
    </source>
</evidence>
<dbReference type="Gene3D" id="1.10.443.10">
    <property type="entry name" value="Intergrase catalytic core"/>
    <property type="match status" value="1"/>
</dbReference>
<sequence length="523" mass="59467">MEELPDFDIGGGEKLIEMDSYDDEDLLGWLFKDDLQNIELVELNIAPENPGLAPQLQPQAPSQIPLAPKPVEVERPTVSGLQKSQKRFKTVTPEELKDLQDSRQAKSTKQNTKWGVKVFQEWCMEALDQVFDFATTETEELNNVLAKFYAEATPKFSEKRGKEMSTAQSKEYHKNSMKNIRAAINRHIHDLDRDIDIVRDKEFRKANETLDGKLKKNLEKGLSRPTKHKQIITMNDLEKINSYLYSSDGPIILRFRVWYNIAMHFVTRGIEFHQQLQINSFEFHFDENNREYACLSHEMKQKNWQGGLDSGETINDKRMYSCEGDRCPVASLKLLILKTDPDATSLFNHINKDALSSKTPNILQLWYTNISVKSYQFTRFMADVSKNSSCSMMYTAHCLRATAIQAMSDAGFEIRHIMYMSGHRNEASVRSYSRDCSTLQKKSMSDTLSTLSTGRAPPQTGMPMPMAVQNNPASDSVISVLAARDTPNVNTMNAALSSNNFMSSGFISNSAFHNCTFQINNPQ</sequence>
<dbReference type="InterPro" id="IPR011010">
    <property type="entry name" value="DNA_brk_join_enz"/>
</dbReference>
<dbReference type="GO" id="GO:0006310">
    <property type="term" value="P:DNA recombination"/>
    <property type="evidence" value="ECO:0007669"/>
    <property type="project" value="UniProtKB-KW"/>
</dbReference>
<evidence type="ECO:0000313" key="3">
    <source>
        <dbReference type="Proteomes" id="UP000683360"/>
    </source>
</evidence>
<evidence type="ECO:0000313" key="2">
    <source>
        <dbReference type="EMBL" id="CAG2222238.1"/>
    </source>
</evidence>
<dbReference type="PANTHER" id="PTHR21446">
    <property type="entry name" value="DUF3504 DOMAIN-CONTAINING PROTEIN"/>
    <property type="match status" value="1"/>
</dbReference>
<proteinExistence type="predicted"/>
<dbReference type="InterPro" id="IPR013762">
    <property type="entry name" value="Integrase-like_cat_sf"/>
</dbReference>